<accession>A0A9W7BNR2</accession>
<name>A0A9W7BNR2_9STRA</name>
<evidence type="ECO:0000313" key="4">
    <source>
        <dbReference type="Proteomes" id="UP001165160"/>
    </source>
</evidence>
<organism evidence="3 4">
    <name type="scientific">Triparma verrucosa</name>
    <dbReference type="NCBI Taxonomy" id="1606542"/>
    <lineage>
        <taxon>Eukaryota</taxon>
        <taxon>Sar</taxon>
        <taxon>Stramenopiles</taxon>
        <taxon>Ochrophyta</taxon>
        <taxon>Bolidophyceae</taxon>
        <taxon>Parmales</taxon>
        <taxon>Triparmaceae</taxon>
        <taxon>Triparma</taxon>
    </lineage>
</organism>
<dbReference type="InterPro" id="IPR045892">
    <property type="entry name" value="CrtISO-like"/>
</dbReference>
<dbReference type="Gene3D" id="3.90.660.50">
    <property type="match status" value="1"/>
</dbReference>
<dbReference type="SUPFAM" id="SSF51905">
    <property type="entry name" value="FAD/NAD(P)-binding domain"/>
    <property type="match status" value="1"/>
</dbReference>
<dbReference type="Proteomes" id="UP001165160">
    <property type="component" value="Unassembled WGS sequence"/>
</dbReference>
<dbReference type="Gene3D" id="3.50.50.60">
    <property type="entry name" value="FAD/NAD(P)-binding domain"/>
    <property type="match status" value="2"/>
</dbReference>
<keyword evidence="1" id="KW-0732">Signal</keyword>
<dbReference type="InterPro" id="IPR002937">
    <property type="entry name" value="Amino_oxidase"/>
</dbReference>
<dbReference type="GO" id="GO:0016116">
    <property type="term" value="P:carotenoid metabolic process"/>
    <property type="evidence" value="ECO:0007669"/>
    <property type="project" value="InterPro"/>
</dbReference>
<feature type="domain" description="Amine oxidase" evidence="2">
    <location>
        <begin position="81"/>
        <end position="574"/>
    </location>
</feature>
<dbReference type="InterPro" id="IPR036188">
    <property type="entry name" value="FAD/NAD-bd_sf"/>
</dbReference>
<gene>
    <name evidence="3" type="ORF">TrVE_jg11313</name>
</gene>
<evidence type="ECO:0000259" key="2">
    <source>
        <dbReference type="Pfam" id="PF01593"/>
    </source>
</evidence>
<evidence type="ECO:0000256" key="1">
    <source>
        <dbReference type="SAM" id="SignalP"/>
    </source>
</evidence>
<reference evidence="4" key="1">
    <citation type="journal article" date="2023" name="Commun. Biol.">
        <title>Genome analysis of Parmales, the sister group of diatoms, reveals the evolutionary specialization of diatoms from phago-mixotrophs to photoautotrophs.</title>
        <authorList>
            <person name="Ban H."/>
            <person name="Sato S."/>
            <person name="Yoshikawa S."/>
            <person name="Yamada K."/>
            <person name="Nakamura Y."/>
            <person name="Ichinomiya M."/>
            <person name="Sato N."/>
            <person name="Blanc-Mathieu R."/>
            <person name="Endo H."/>
            <person name="Kuwata A."/>
            <person name="Ogata H."/>
        </authorList>
    </citation>
    <scope>NUCLEOTIDE SEQUENCE [LARGE SCALE GENOMIC DNA]</scope>
    <source>
        <strain evidence="4">NIES 3699</strain>
    </source>
</reference>
<feature type="signal peptide" evidence="1">
    <location>
        <begin position="1"/>
        <end position="19"/>
    </location>
</feature>
<comment type="caution">
    <text evidence="3">The sequence shown here is derived from an EMBL/GenBank/DDBJ whole genome shotgun (WGS) entry which is preliminary data.</text>
</comment>
<dbReference type="PANTHER" id="PTHR46313">
    <property type="match status" value="1"/>
</dbReference>
<feature type="chain" id="PRO_5040892489" description="Amine oxidase domain-containing protein" evidence="1">
    <location>
        <begin position="20"/>
        <end position="594"/>
    </location>
</feature>
<dbReference type="GO" id="GO:0016491">
    <property type="term" value="F:oxidoreductase activity"/>
    <property type="evidence" value="ECO:0007669"/>
    <property type="project" value="InterPro"/>
</dbReference>
<sequence>MFRRALILLFVSLLPLVVPFSSLSISRSSSSSCAPILARTSSSTPTATVRFGSRAATRSSHAPLSASRDGTSDVVVIGSGLGGLSAAALLAHYGYSVTVCESHDRIGGCAHGFERRTAVGAFRFDSGPSLFSGCSKPSSNPMRQVLDAVGETPEWGSYNEWTMYVPEGIFRVKSGDKRAFEAEMRRLGGDSAAADWRQLLAANEALAALVAGIPPIALRADAGALKTAVATYVPKLDPTLLARFGADFLLKGVDPSGPFSRVLEAAGIKPTSLVYRWFDFLAFALSGLPVTETSAAAVSFMIKEFFADGAVMDVPLGGSPAIAAALERAITKNGGSILTRAHVDEIIVEGGVAVGARLADGSERRAKHVVSNAPVWATAKLMPSVHGTTGSCLDSTAPKTPSFLHLHCGFDATGLDPLAVHHIIVRDWSDVTKNNNLVFVSISVLDDDAAPAGHHVLHAYLPATEPYVDWVGLDKKAYLEKKETRAEVLWKAVEEFIPDIRERSVYSSIGTPLTHERFLRRPEGTFGSAWKAGEKTFPGHSSPVKGLYCCGDSTFPGIGVPAVAGSGMAVAHAIAPVDKHLRLLEDMRRAGTLV</sequence>
<proteinExistence type="predicted"/>
<protein>
    <recommendedName>
        <fullName evidence="2">Amine oxidase domain-containing protein</fullName>
    </recommendedName>
</protein>
<dbReference type="AlphaFoldDB" id="A0A9W7BNR2"/>
<dbReference type="PANTHER" id="PTHR46313:SF3">
    <property type="entry name" value="PROLYCOPENE ISOMERASE, CHLOROPLASTIC"/>
    <property type="match status" value="1"/>
</dbReference>
<dbReference type="Pfam" id="PF01593">
    <property type="entry name" value="Amino_oxidase"/>
    <property type="match status" value="1"/>
</dbReference>
<evidence type="ECO:0000313" key="3">
    <source>
        <dbReference type="EMBL" id="GMH90579.1"/>
    </source>
</evidence>
<dbReference type="EMBL" id="BRXX01000107">
    <property type="protein sequence ID" value="GMH90579.1"/>
    <property type="molecule type" value="Genomic_DNA"/>
</dbReference>
<keyword evidence="4" id="KW-1185">Reference proteome</keyword>